<feature type="compositionally biased region" description="Pro residues" evidence="2">
    <location>
        <begin position="132"/>
        <end position="143"/>
    </location>
</feature>
<reference evidence="3" key="1">
    <citation type="submission" date="2021-04" db="EMBL/GenBank/DDBJ databases">
        <title>Genome based classification of Actinospica acidithermotolerans sp. nov., an actinobacterium isolated from an Indonesian hot spring.</title>
        <authorList>
            <person name="Kusuma A.B."/>
            <person name="Putra K.E."/>
            <person name="Nafisah S."/>
            <person name="Loh J."/>
            <person name="Nouioui I."/>
            <person name="Goodfellow M."/>
        </authorList>
    </citation>
    <scope>NUCLEOTIDE SEQUENCE</scope>
    <source>
        <strain evidence="3">CSCA 57</strain>
    </source>
</reference>
<feature type="region of interest" description="Disordered" evidence="2">
    <location>
        <begin position="122"/>
        <end position="143"/>
    </location>
</feature>
<evidence type="ECO:0000256" key="2">
    <source>
        <dbReference type="SAM" id="MobiDB-lite"/>
    </source>
</evidence>
<dbReference type="EMBL" id="JAGSOG010000576">
    <property type="protein sequence ID" value="MBR7839726.1"/>
    <property type="molecule type" value="Genomic_DNA"/>
</dbReference>
<gene>
    <name evidence="3" type="ORF">KDL01_41140</name>
</gene>
<dbReference type="RefSeq" id="WP_212534143.1">
    <property type="nucleotide sequence ID" value="NZ_JAGSOG010000576.1"/>
</dbReference>
<evidence type="ECO:0000313" key="3">
    <source>
        <dbReference type="EMBL" id="MBR7839726.1"/>
    </source>
</evidence>
<accession>A0A941IWN5</accession>
<organism evidence="3 4">
    <name type="scientific">Actinospica durhamensis</name>
    <dbReference type="NCBI Taxonomy" id="1508375"/>
    <lineage>
        <taxon>Bacteria</taxon>
        <taxon>Bacillati</taxon>
        <taxon>Actinomycetota</taxon>
        <taxon>Actinomycetes</taxon>
        <taxon>Catenulisporales</taxon>
        <taxon>Actinospicaceae</taxon>
        <taxon>Actinospica</taxon>
    </lineage>
</organism>
<dbReference type="AlphaFoldDB" id="A0A941IWN5"/>
<proteinExistence type="predicted"/>
<protein>
    <submittedName>
        <fullName evidence="3">Uncharacterized protein</fullName>
    </submittedName>
</protein>
<feature type="coiled-coil region" evidence="1">
    <location>
        <begin position="10"/>
        <end position="51"/>
    </location>
</feature>
<keyword evidence="1" id="KW-0175">Coiled coil</keyword>
<keyword evidence="4" id="KW-1185">Reference proteome</keyword>
<comment type="caution">
    <text evidence="3">The sequence shown here is derived from an EMBL/GenBank/DDBJ whole genome shotgun (WGS) entry which is preliminary data.</text>
</comment>
<dbReference type="Proteomes" id="UP000675781">
    <property type="component" value="Unassembled WGS sequence"/>
</dbReference>
<sequence length="143" mass="15768">MTHAVIQQLLDGIEQRERQLAEQIGELAARLREAEAEREALATTAKTVRALAADLDLEQPPAPVLPDGAAYQQITSVFEHERRPLRARDLCIALDLPVMPKHVEGTRAKLKRLVSLGFLDETEPGLFQQPGPQAPPSPADQRP</sequence>
<evidence type="ECO:0000256" key="1">
    <source>
        <dbReference type="SAM" id="Coils"/>
    </source>
</evidence>
<evidence type="ECO:0000313" key="4">
    <source>
        <dbReference type="Proteomes" id="UP000675781"/>
    </source>
</evidence>
<name>A0A941IWN5_9ACTN</name>